<dbReference type="HOGENOM" id="CLU_116862_0_0_1"/>
<dbReference type="EMBL" id="KN819418">
    <property type="protein sequence ID" value="KIJ10076.1"/>
    <property type="molecule type" value="Genomic_DNA"/>
</dbReference>
<keyword evidence="3" id="KW-1185">Reference proteome</keyword>
<evidence type="ECO:0000313" key="3">
    <source>
        <dbReference type="Proteomes" id="UP000053647"/>
    </source>
</evidence>
<name>A0A0C9TSB0_PAXIN</name>
<organism evidence="2 3">
    <name type="scientific">Paxillus involutus ATCC 200175</name>
    <dbReference type="NCBI Taxonomy" id="664439"/>
    <lineage>
        <taxon>Eukaryota</taxon>
        <taxon>Fungi</taxon>
        <taxon>Dikarya</taxon>
        <taxon>Basidiomycota</taxon>
        <taxon>Agaricomycotina</taxon>
        <taxon>Agaricomycetes</taxon>
        <taxon>Agaricomycetidae</taxon>
        <taxon>Boletales</taxon>
        <taxon>Paxilineae</taxon>
        <taxon>Paxillaceae</taxon>
        <taxon>Paxillus</taxon>
    </lineage>
</organism>
<reference evidence="2 3" key="1">
    <citation type="submission" date="2014-06" db="EMBL/GenBank/DDBJ databases">
        <authorList>
            <consortium name="DOE Joint Genome Institute"/>
            <person name="Kuo A."/>
            <person name="Kohler A."/>
            <person name="Nagy L.G."/>
            <person name="Floudas D."/>
            <person name="Copeland A."/>
            <person name="Barry K.W."/>
            <person name="Cichocki N."/>
            <person name="Veneault-Fourrey C."/>
            <person name="LaButti K."/>
            <person name="Lindquist E.A."/>
            <person name="Lipzen A."/>
            <person name="Lundell T."/>
            <person name="Morin E."/>
            <person name="Murat C."/>
            <person name="Sun H."/>
            <person name="Tunlid A."/>
            <person name="Henrissat B."/>
            <person name="Grigoriev I.V."/>
            <person name="Hibbett D.S."/>
            <person name="Martin F."/>
            <person name="Nordberg H.P."/>
            <person name="Cantor M.N."/>
            <person name="Hua S.X."/>
        </authorList>
    </citation>
    <scope>NUCLEOTIDE SEQUENCE [LARGE SCALE GENOMIC DNA]</scope>
    <source>
        <strain evidence="2 3">ATCC 200175</strain>
    </source>
</reference>
<dbReference type="OrthoDB" id="2673594at2759"/>
<feature type="compositionally biased region" description="Polar residues" evidence="1">
    <location>
        <begin position="11"/>
        <end position="24"/>
    </location>
</feature>
<evidence type="ECO:0000313" key="2">
    <source>
        <dbReference type="EMBL" id="KIJ10076.1"/>
    </source>
</evidence>
<reference evidence="3" key="2">
    <citation type="submission" date="2015-01" db="EMBL/GenBank/DDBJ databases">
        <title>Evolutionary Origins and Diversification of the Mycorrhizal Mutualists.</title>
        <authorList>
            <consortium name="DOE Joint Genome Institute"/>
            <consortium name="Mycorrhizal Genomics Consortium"/>
            <person name="Kohler A."/>
            <person name="Kuo A."/>
            <person name="Nagy L.G."/>
            <person name="Floudas D."/>
            <person name="Copeland A."/>
            <person name="Barry K.W."/>
            <person name="Cichocki N."/>
            <person name="Veneault-Fourrey C."/>
            <person name="LaButti K."/>
            <person name="Lindquist E.A."/>
            <person name="Lipzen A."/>
            <person name="Lundell T."/>
            <person name="Morin E."/>
            <person name="Murat C."/>
            <person name="Riley R."/>
            <person name="Ohm R."/>
            <person name="Sun H."/>
            <person name="Tunlid A."/>
            <person name="Henrissat B."/>
            <person name="Grigoriev I.V."/>
            <person name="Hibbett D.S."/>
            <person name="Martin F."/>
        </authorList>
    </citation>
    <scope>NUCLEOTIDE SEQUENCE [LARGE SCALE GENOMIC DNA]</scope>
    <source>
        <strain evidence="3">ATCC 200175</strain>
    </source>
</reference>
<protein>
    <submittedName>
        <fullName evidence="2">Uncharacterized protein</fullName>
    </submittedName>
</protein>
<accession>A0A0C9TSB0</accession>
<feature type="region of interest" description="Disordered" evidence="1">
    <location>
        <begin position="1"/>
        <end position="48"/>
    </location>
</feature>
<dbReference type="AlphaFoldDB" id="A0A0C9TSB0"/>
<dbReference type="Proteomes" id="UP000053647">
    <property type="component" value="Unassembled WGS sequence"/>
</dbReference>
<proteinExistence type="predicted"/>
<sequence length="151" mass="16594">MPSGDQRINRDNNTNDVPAKSQPTQPAPPKDHLGPQFESTPPLRHSTRVQVESVYVKHLKEGEGTHDGRNATSMLPRGVQMNANVEVGNLAAELGMVGEYGEVNEDDKEVFAMLAGTTEIEGTDPTTVREAEVCVDWPKWEEAMNKELNAL</sequence>
<feature type="non-terminal residue" evidence="2">
    <location>
        <position position="151"/>
    </location>
</feature>
<gene>
    <name evidence="2" type="ORF">PAXINDRAFT_86571</name>
</gene>
<evidence type="ECO:0000256" key="1">
    <source>
        <dbReference type="SAM" id="MobiDB-lite"/>
    </source>
</evidence>